<keyword evidence="5" id="KW-0808">Transferase</keyword>
<dbReference type="SMART" id="SM00387">
    <property type="entry name" value="HATPase_c"/>
    <property type="match status" value="1"/>
</dbReference>
<evidence type="ECO:0000256" key="8">
    <source>
        <dbReference type="ARBA" id="ARBA00022989"/>
    </source>
</evidence>
<evidence type="ECO:0000256" key="1">
    <source>
        <dbReference type="ARBA" id="ARBA00000085"/>
    </source>
</evidence>
<dbReference type="InterPro" id="IPR004358">
    <property type="entry name" value="Sig_transdc_His_kin-like_C"/>
</dbReference>
<dbReference type="InterPro" id="IPR036890">
    <property type="entry name" value="HATPase_C_sf"/>
</dbReference>
<keyword evidence="6 11" id="KW-0812">Transmembrane</keyword>
<dbReference type="GO" id="GO:0004721">
    <property type="term" value="F:phosphoprotein phosphatase activity"/>
    <property type="evidence" value="ECO:0007669"/>
    <property type="project" value="TreeGrafter"/>
</dbReference>
<feature type="domain" description="Histidine kinase" evidence="12">
    <location>
        <begin position="113"/>
        <end position="320"/>
    </location>
</feature>
<evidence type="ECO:0000259" key="12">
    <source>
        <dbReference type="PROSITE" id="PS50109"/>
    </source>
</evidence>
<evidence type="ECO:0000256" key="3">
    <source>
        <dbReference type="ARBA" id="ARBA00012438"/>
    </source>
</evidence>
<dbReference type="PROSITE" id="PS50109">
    <property type="entry name" value="HIS_KIN"/>
    <property type="match status" value="1"/>
</dbReference>
<dbReference type="GO" id="GO:0000155">
    <property type="term" value="F:phosphorelay sensor kinase activity"/>
    <property type="evidence" value="ECO:0007669"/>
    <property type="project" value="TreeGrafter"/>
</dbReference>
<dbReference type="EC" id="2.7.13.3" evidence="3"/>
<dbReference type="Pfam" id="PF02518">
    <property type="entry name" value="HATPase_c"/>
    <property type="match status" value="1"/>
</dbReference>
<keyword evidence="4" id="KW-1003">Cell membrane</keyword>
<evidence type="ECO:0000256" key="9">
    <source>
        <dbReference type="ARBA" id="ARBA00023012"/>
    </source>
</evidence>
<evidence type="ECO:0000256" key="10">
    <source>
        <dbReference type="ARBA" id="ARBA00023136"/>
    </source>
</evidence>
<gene>
    <name evidence="13" type="ORF">H9754_13820</name>
</gene>
<protein>
    <recommendedName>
        <fullName evidence="3">histidine kinase</fullName>
        <ecNumber evidence="3">2.7.13.3</ecNumber>
    </recommendedName>
</protein>
<dbReference type="Proteomes" id="UP000823904">
    <property type="component" value="Unassembled WGS sequence"/>
</dbReference>
<dbReference type="Gene3D" id="3.30.565.10">
    <property type="entry name" value="Histidine kinase-like ATPase, C-terminal domain"/>
    <property type="match status" value="1"/>
</dbReference>
<reference evidence="13" key="1">
    <citation type="journal article" date="2021" name="PeerJ">
        <title>Extensive microbial diversity within the chicken gut microbiome revealed by metagenomics and culture.</title>
        <authorList>
            <person name="Gilroy R."/>
            <person name="Ravi A."/>
            <person name="Getino M."/>
            <person name="Pursley I."/>
            <person name="Horton D.L."/>
            <person name="Alikhan N.F."/>
            <person name="Baker D."/>
            <person name="Gharbi K."/>
            <person name="Hall N."/>
            <person name="Watson M."/>
            <person name="Adriaenssens E.M."/>
            <person name="Foster-Nyarko E."/>
            <person name="Jarju S."/>
            <person name="Secka A."/>
            <person name="Antonio M."/>
            <person name="Oren A."/>
            <person name="Chaudhuri R.R."/>
            <person name="La Ragione R."/>
            <person name="Hildebrand F."/>
            <person name="Pallen M.J."/>
        </authorList>
    </citation>
    <scope>NUCLEOTIDE SEQUENCE</scope>
    <source>
        <strain evidence="13">ChiSjej3B21-8574</strain>
    </source>
</reference>
<proteinExistence type="predicted"/>
<keyword evidence="8 11" id="KW-1133">Transmembrane helix</keyword>
<accession>A0A9D2T9N7</accession>
<feature type="transmembrane region" description="Helical" evidence="11">
    <location>
        <begin position="7"/>
        <end position="25"/>
    </location>
</feature>
<comment type="catalytic activity">
    <reaction evidence="1">
        <text>ATP + protein L-histidine = ADP + protein N-phospho-L-histidine.</text>
        <dbReference type="EC" id="2.7.13.3"/>
    </reaction>
</comment>
<evidence type="ECO:0000256" key="6">
    <source>
        <dbReference type="ARBA" id="ARBA00022692"/>
    </source>
</evidence>
<reference evidence="13" key="2">
    <citation type="submission" date="2021-04" db="EMBL/GenBank/DDBJ databases">
        <authorList>
            <person name="Gilroy R."/>
        </authorList>
    </citation>
    <scope>NUCLEOTIDE SEQUENCE</scope>
    <source>
        <strain evidence="13">ChiSjej3B21-8574</strain>
    </source>
</reference>
<keyword evidence="9" id="KW-0902">Two-component regulatory system</keyword>
<keyword evidence="7 13" id="KW-0418">Kinase</keyword>
<name>A0A9D2T9N7_9FIRM</name>
<evidence type="ECO:0000256" key="5">
    <source>
        <dbReference type="ARBA" id="ARBA00022679"/>
    </source>
</evidence>
<evidence type="ECO:0000313" key="13">
    <source>
        <dbReference type="EMBL" id="HJC51627.1"/>
    </source>
</evidence>
<evidence type="ECO:0000256" key="2">
    <source>
        <dbReference type="ARBA" id="ARBA00004651"/>
    </source>
</evidence>
<evidence type="ECO:0000313" key="14">
    <source>
        <dbReference type="Proteomes" id="UP000823904"/>
    </source>
</evidence>
<evidence type="ECO:0000256" key="7">
    <source>
        <dbReference type="ARBA" id="ARBA00022777"/>
    </source>
</evidence>
<dbReference type="GO" id="GO:0016036">
    <property type="term" value="P:cellular response to phosphate starvation"/>
    <property type="evidence" value="ECO:0007669"/>
    <property type="project" value="TreeGrafter"/>
</dbReference>
<organism evidence="13 14">
    <name type="scientific">Candidatus Anaerostipes avistercoris</name>
    <dbReference type="NCBI Taxonomy" id="2838462"/>
    <lineage>
        <taxon>Bacteria</taxon>
        <taxon>Bacillati</taxon>
        <taxon>Bacillota</taxon>
        <taxon>Clostridia</taxon>
        <taxon>Lachnospirales</taxon>
        <taxon>Lachnospiraceae</taxon>
        <taxon>Anaerostipes</taxon>
    </lineage>
</organism>
<evidence type="ECO:0000256" key="4">
    <source>
        <dbReference type="ARBA" id="ARBA00022475"/>
    </source>
</evidence>
<dbReference type="InterPro" id="IPR005467">
    <property type="entry name" value="His_kinase_dom"/>
</dbReference>
<dbReference type="EMBL" id="DWWD01000048">
    <property type="protein sequence ID" value="HJC51627.1"/>
    <property type="molecule type" value="Genomic_DNA"/>
</dbReference>
<comment type="subcellular location">
    <subcellularLocation>
        <location evidence="2">Cell membrane</location>
        <topology evidence="2">Multi-pass membrane protein</topology>
    </subcellularLocation>
</comment>
<dbReference type="PANTHER" id="PTHR45453">
    <property type="entry name" value="PHOSPHATE REGULON SENSOR PROTEIN PHOR"/>
    <property type="match status" value="1"/>
</dbReference>
<feature type="transmembrane region" description="Helical" evidence="11">
    <location>
        <begin position="31"/>
        <end position="51"/>
    </location>
</feature>
<dbReference type="SUPFAM" id="SSF55874">
    <property type="entry name" value="ATPase domain of HSP90 chaperone/DNA topoisomerase II/histidine kinase"/>
    <property type="match status" value="1"/>
</dbReference>
<dbReference type="PANTHER" id="PTHR45453:SF2">
    <property type="entry name" value="HISTIDINE KINASE"/>
    <property type="match status" value="1"/>
</dbReference>
<sequence>MKEIRRDIGLFLLPALAYNLYFLFLMEHADIGYLIYLDILLGVCFIFYLTFRIRRVIKCQKKKEEYLKYDRLIAGEMEEFDNIDIARHDQRIMAQQLEDQMELRSDLQDYITRWCHEVKIPLSSALLVNERIKDPEIRQSMKEPLEKIRHLMNSALAGCKVQSQIFDLQMRPVPLDECVRESIHNQQFFLIQNHFRLDIRVGDQTVYTDKEWMIYVLDQLIANAVKYAQDQPKLSVWTEEEGEDVRLVVEDYGEGILPEDLKRIYEKGFTGSSHRNGQYKSTGMGLYLAAQILKRLEHSIEAESRPGEYTRFTITFRDNRRFFNL</sequence>
<dbReference type="PRINTS" id="PR00344">
    <property type="entry name" value="BCTRLSENSOR"/>
</dbReference>
<evidence type="ECO:0000256" key="11">
    <source>
        <dbReference type="SAM" id="Phobius"/>
    </source>
</evidence>
<comment type="caution">
    <text evidence="13">The sequence shown here is derived from an EMBL/GenBank/DDBJ whole genome shotgun (WGS) entry which is preliminary data.</text>
</comment>
<dbReference type="AlphaFoldDB" id="A0A9D2T9N7"/>
<dbReference type="InterPro" id="IPR050351">
    <property type="entry name" value="BphY/WalK/GraS-like"/>
</dbReference>
<dbReference type="InterPro" id="IPR003594">
    <property type="entry name" value="HATPase_dom"/>
</dbReference>
<dbReference type="GO" id="GO:0005886">
    <property type="term" value="C:plasma membrane"/>
    <property type="evidence" value="ECO:0007669"/>
    <property type="project" value="UniProtKB-SubCell"/>
</dbReference>
<keyword evidence="10 11" id="KW-0472">Membrane</keyword>